<dbReference type="Proteomes" id="UP000028042">
    <property type="component" value="Unassembled WGS sequence"/>
</dbReference>
<feature type="domain" description="Glycosyltransferase subfamily 4-like N-terminal" evidence="2">
    <location>
        <begin position="15"/>
        <end position="207"/>
    </location>
</feature>
<dbReference type="Gene3D" id="3.40.50.2000">
    <property type="entry name" value="Glycogen Phosphorylase B"/>
    <property type="match status" value="2"/>
</dbReference>
<protein>
    <submittedName>
        <fullName evidence="4">Glycosyl transferase group 1</fullName>
    </submittedName>
    <submittedName>
        <fullName evidence="3">Glycosyltransferase</fullName>
    </submittedName>
</protein>
<dbReference type="AlphaFoldDB" id="A0A0H3J097"/>
<proteinExistence type="predicted"/>
<reference evidence="3 6" key="1">
    <citation type="journal article" date="2015" name="Genome Announc.">
        <title>Complete Genome Sequence of the Nitrogen-Fixing and Solvent-Producing Clostridium pasteurianum DSM 525.</title>
        <authorList>
            <person name="Poehlein A."/>
            <person name="Grosse-Honebrink A."/>
            <person name="Zhang Y."/>
            <person name="Minton N.P."/>
            <person name="Daniel R."/>
        </authorList>
    </citation>
    <scope>NUCLEOTIDE SEQUENCE [LARGE SCALE GENOMIC DNA]</scope>
    <source>
        <strain evidence="3">DSM 525</strain>
        <strain evidence="6">DSM 525 / ATCC 6013</strain>
    </source>
</reference>
<feature type="domain" description="Glycosyl transferase family 1" evidence="1">
    <location>
        <begin position="222"/>
        <end position="367"/>
    </location>
</feature>
<dbReference type="SUPFAM" id="SSF53756">
    <property type="entry name" value="UDP-Glycosyltransferase/glycogen phosphorylase"/>
    <property type="match status" value="1"/>
</dbReference>
<dbReference type="GeneID" id="93072872"/>
<dbReference type="EMBL" id="CP009268">
    <property type="protein sequence ID" value="AJA50742.1"/>
    <property type="molecule type" value="Genomic_DNA"/>
</dbReference>
<evidence type="ECO:0000259" key="2">
    <source>
        <dbReference type="Pfam" id="PF13439"/>
    </source>
</evidence>
<dbReference type="PATRIC" id="fig|1262449.3.peg.2920"/>
<keyword evidence="3" id="KW-0808">Transferase</keyword>
<keyword evidence="6" id="KW-1185">Reference proteome</keyword>
<dbReference type="Pfam" id="PF13439">
    <property type="entry name" value="Glyco_transf_4"/>
    <property type="match status" value="1"/>
</dbReference>
<dbReference type="EMBL" id="JPGY02000001">
    <property type="protein sequence ID" value="KRU13248.1"/>
    <property type="molecule type" value="Genomic_DNA"/>
</dbReference>
<evidence type="ECO:0000313" key="5">
    <source>
        <dbReference type="Proteomes" id="UP000028042"/>
    </source>
</evidence>
<sequence length="402" mass="46648">MNILIVNTYYFPNIIGGAEISVKKLAEGLVANGHEVHIICTDVKDDNEIINGVNVHRIKLSNIYQPIELRNKNILKKMIGRINDIYNMFNRKKLKEAILEISPDIMHVNNIYGISPAIWNLAKDMEIKLVHTIRDYYLMCPKISMLKENKICNKKNIVCKVFCNINRNISNKVDFVTAPSQYTLDTFINDGFFNLSKKEKVFNAIDFDQKMVREIYFSKNFNISNDKIIKFVFMGSLNKNKGIDLLLKAFSEVRNKEIELIIAGKGPLEQMVNEYCNMDKRIHYKGFLREEKINAILRESHVLVAPSVWNEPFGRVVIDAYKNCMPVIAGNYGGLKEIVKNDFTGKLIEPNNKNEFIKTIEYFTNRSIIKQMLKNCMDELAEYSIQKQVEHFENIYKICLED</sequence>
<accession>A0A0H3J097</accession>
<dbReference type="InterPro" id="IPR028098">
    <property type="entry name" value="Glyco_trans_4-like_N"/>
</dbReference>
<evidence type="ECO:0000313" key="6">
    <source>
        <dbReference type="Proteomes" id="UP000030905"/>
    </source>
</evidence>
<dbReference type="KEGG" id="cpat:CLPA_c06540"/>
<dbReference type="KEGG" id="cpae:CPAST_c06540"/>
<dbReference type="PANTHER" id="PTHR45947">
    <property type="entry name" value="SULFOQUINOVOSYL TRANSFERASE SQD2"/>
    <property type="match status" value="1"/>
</dbReference>
<reference evidence="4 5" key="3">
    <citation type="journal article" name="Genome Announc.">
        <title>Improved Draft Genome Sequence of Clostridium pasteurianum Strain ATCC 6013 (DSM 525) Using a Hybrid Next-Generation Sequencing Approach.</title>
        <authorList>
            <person name="Pyne M.E."/>
            <person name="Utturkar S."/>
            <person name="Brown S.D."/>
            <person name="Moo-Young M."/>
            <person name="Chung D.A."/>
            <person name="Chou C.P."/>
        </authorList>
    </citation>
    <scope>NUCLEOTIDE SEQUENCE [LARGE SCALE GENOMIC DNA]</scope>
    <source>
        <strain evidence="4 5">ATCC 6013</strain>
    </source>
</reference>
<dbReference type="eggNOG" id="COG0297">
    <property type="taxonomic scope" value="Bacteria"/>
</dbReference>
<organism evidence="3 6">
    <name type="scientific">Clostridium pasteurianum DSM 525 = ATCC 6013</name>
    <dbReference type="NCBI Taxonomy" id="1262449"/>
    <lineage>
        <taxon>Bacteria</taxon>
        <taxon>Bacillati</taxon>
        <taxon>Bacillota</taxon>
        <taxon>Clostridia</taxon>
        <taxon>Eubacteriales</taxon>
        <taxon>Clostridiaceae</taxon>
        <taxon>Clostridium</taxon>
    </lineage>
</organism>
<name>A0A0H3J097_CLOPA</name>
<reference evidence="4" key="2">
    <citation type="submission" date="2015-10" db="EMBL/GenBank/DDBJ databases">
        <title>Improved Draft Genome Sequence of Clostridium pasteurianum Strain ATCC 6013 (DSM 525) Using a Hybrid Next-Generation Sequencing Approach.</title>
        <authorList>
            <person name="Pyne M.E."/>
            <person name="Utturkar S.M."/>
            <person name="Brown S.D."/>
            <person name="Moo-Young M."/>
            <person name="Chung D.A."/>
            <person name="Chou P.C."/>
        </authorList>
    </citation>
    <scope>NUCLEOTIDE SEQUENCE</scope>
    <source>
        <strain evidence="4">ATCC 6013</strain>
    </source>
</reference>
<gene>
    <name evidence="3" type="ORF">CLPA_c06540</name>
    <name evidence="4" type="ORF">CP6013_02496</name>
</gene>
<dbReference type="InterPro" id="IPR050194">
    <property type="entry name" value="Glycosyltransferase_grp1"/>
</dbReference>
<dbReference type="Proteomes" id="UP000030905">
    <property type="component" value="Chromosome"/>
</dbReference>
<evidence type="ECO:0000259" key="1">
    <source>
        <dbReference type="Pfam" id="PF00534"/>
    </source>
</evidence>
<dbReference type="RefSeq" id="WP_004455539.1">
    <property type="nucleotide sequence ID" value="NZ_ANZB01000010.1"/>
</dbReference>
<dbReference type="Pfam" id="PF00534">
    <property type="entry name" value="Glycos_transf_1"/>
    <property type="match status" value="1"/>
</dbReference>
<dbReference type="CDD" id="cd03823">
    <property type="entry name" value="GT4_ExpE7-like"/>
    <property type="match status" value="1"/>
</dbReference>
<dbReference type="InterPro" id="IPR001296">
    <property type="entry name" value="Glyco_trans_1"/>
</dbReference>
<dbReference type="GO" id="GO:0016757">
    <property type="term" value="F:glycosyltransferase activity"/>
    <property type="evidence" value="ECO:0007669"/>
    <property type="project" value="InterPro"/>
</dbReference>
<dbReference type="PANTHER" id="PTHR45947:SF13">
    <property type="entry name" value="TRANSFERASE"/>
    <property type="match status" value="1"/>
</dbReference>
<evidence type="ECO:0000313" key="3">
    <source>
        <dbReference type="EMBL" id="AJA50742.1"/>
    </source>
</evidence>
<evidence type="ECO:0000313" key="4">
    <source>
        <dbReference type="EMBL" id="KRU13248.1"/>
    </source>
</evidence>